<accession>A0A165CSK9</accession>
<evidence type="ECO:0000313" key="2">
    <source>
        <dbReference type="Proteomes" id="UP000076871"/>
    </source>
</evidence>
<protein>
    <submittedName>
        <fullName evidence="1">Uncharacterized protein</fullName>
    </submittedName>
</protein>
<organism evidence="1 2">
    <name type="scientific">Laetiporus sulphureus 93-53</name>
    <dbReference type="NCBI Taxonomy" id="1314785"/>
    <lineage>
        <taxon>Eukaryota</taxon>
        <taxon>Fungi</taxon>
        <taxon>Dikarya</taxon>
        <taxon>Basidiomycota</taxon>
        <taxon>Agaricomycotina</taxon>
        <taxon>Agaricomycetes</taxon>
        <taxon>Polyporales</taxon>
        <taxon>Laetiporus</taxon>
    </lineage>
</organism>
<dbReference type="Proteomes" id="UP000076871">
    <property type="component" value="Unassembled WGS sequence"/>
</dbReference>
<proteinExistence type="predicted"/>
<keyword evidence="2" id="KW-1185">Reference proteome</keyword>
<reference evidence="1 2" key="1">
    <citation type="journal article" date="2016" name="Mol. Biol. Evol.">
        <title>Comparative Genomics of Early-Diverging Mushroom-Forming Fungi Provides Insights into the Origins of Lignocellulose Decay Capabilities.</title>
        <authorList>
            <person name="Nagy L.G."/>
            <person name="Riley R."/>
            <person name="Tritt A."/>
            <person name="Adam C."/>
            <person name="Daum C."/>
            <person name="Floudas D."/>
            <person name="Sun H."/>
            <person name="Yadav J.S."/>
            <person name="Pangilinan J."/>
            <person name="Larsson K.H."/>
            <person name="Matsuura K."/>
            <person name="Barry K."/>
            <person name="Labutti K."/>
            <person name="Kuo R."/>
            <person name="Ohm R.A."/>
            <person name="Bhattacharya S.S."/>
            <person name="Shirouzu T."/>
            <person name="Yoshinaga Y."/>
            <person name="Martin F.M."/>
            <person name="Grigoriev I.V."/>
            <person name="Hibbett D.S."/>
        </authorList>
    </citation>
    <scope>NUCLEOTIDE SEQUENCE [LARGE SCALE GENOMIC DNA]</scope>
    <source>
        <strain evidence="1 2">93-53</strain>
    </source>
</reference>
<gene>
    <name evidence="1" type="ORF">LAESUDRAFT_366215</name>
</gene>
<dbReference type="RefSeq" id="XP_040761104.1">
    <property type="nucleotide sequence ID" value="XM_040902185.1"/>
</dbReference>
<dbReference type="InParanoid" id="A0A165CSK9"/>
<name>A0A165CSK9_9APHY</name>
<dbReference type="AlphaFoldDB" id="A0A165CSK9"/>
<dbReference type="EMBL" id="KV427644">
    <property type="protein sequence ID" value="KZT03364.1"/>
    <property type="molecule type" value="Genomic_DNA"/>
</dbReference>
<sequence>MAVCFCQCGHRVSRLGHTMRYERHCIWVGPDWTWCPAAGIRMVEIGCCKNKASYNAPCWMGCMCCFPTPVRGEWPSLLARREQSGRRARWRAARLCSPSQLYTQMKRSALIGLSNLIEYPTRRSVSTGLSAGRPRAQAPSTVPHSLFRPAHCQMPVAFAGCSGQNAGKSRCRSGRLSGGTCRCVGSLDPGAL</sequence>
<evidence type="ECO:0000313" key="1">
    <source>
        <dbReference type="EMBL" id="KZT03364.1"/>
    </source>
</evidence>
<dbReference type="GeneID" id="63819216"/>